<evidence type="ECO:0000313" key="5">
    <source>
        <dbReference type="Proteomes" id="UP000006310"/>
    </source>
</evidence>
<keyword evidence="2" id="KW-1133">Transmembrane helix</keyword>
<keyword evidence="1" id="KW-0378">Hydrolase</keyword>
<dbReference type="PROSITE" id="PS00973">
    <property type="entry name" value="USP_2"/>
    <property type="match status" value="1"/>
</dbReference>
<dbReference type="GeneID" id="34523521"/>
<organism evidence="4 5">
    <name type="scientific">Huiozyma naganishii (strain ATCC MYA-139 / BCRC 22969 / CBS 8797 / KCTC 17520 / NBRC 10181 / NCYC 3082 / Yp74L-3)</name>
    <name type="common">Yeast</name>
    <name type="synonym">Kazachstania naganishii</name>
    <dbReference type="NCBI Taxonomy" id="1071383"/>
    <lineage>
        <taxon>Eukaryota</taxon>
        <taxon>Fungi</taxon>
        <taxon>Dikarya</taxon>
        <taxon>Ascomycota</taxon>
        <taxon>Saccharomycotina</taxon>
        <taxon>Saccharomycetes</taxon>
        <taxon>Saccharomycetales</taxon>
        <taxon>Saccharomycetaceae</taxon>
        <taxon>Huiozyma</taxon>
    </lineage>
</organism>
<keyword evidence="2" id="KW-0472">Membrane</keyword>
<keyword evidence="2" id="KW-0812">Transmembrane</keyword>
<evidence type="ECO:0000256" key="2">
    <source>
        <dbReference type="SAM" id="Phobius"/>
    </source>
</evidence>
<dbReference type="PANTHER" id="PTHR24006">
    <property type="entry name" value="UBIQUITIN CARBOXYL-TERMINAL HYDROLASE"/>
    <property type="match status" value="1"/>
</dbReference>
<dbReference type="EC" id="3.4.19.12" evidence="1"/>
<dbReference type="InterPro" id="IPR001394">
    <property type="entry name" value="Peptidase_C19_UCH"/>
</dbReference>
<proteinExistence type="inferred from homology"/>
<keyword evidence="1" id="KW-0788">Thiol protease</keyword>
<dbReference type="RefSeq" id="XP_022462132.1">
    <property type="nucleotide sequence ID" value="XM_022611493.1"/>
</dbReference>
<evidence type="ECO:0000259" key="3">
    <source>
        <dbReference type="PROSITE" id="PS50235"/>
    </source>
</evidence>
<dbReference type="STRING" id="1071383.J7S3A1"/>
<comment type="similarity">
    <text evidence="1">Belongs to the peptidase C19 family.</text>
</comment>
<keyword evidence="1" id="KW-0645">Protease</keyword>
<dbReference type="Proteomes" id="UP000006310">
    <property type="component" value="Chromosome 1"/>
</dbReference>
<dbReference type="OMA" id="ICQIRAI"/>
<dbReference type="GO" id="GO:0005634">
    <property type="term" value="C:nucleus"/>
    <property type="evidence" value="ECO:0007669"/>
    <property type="project" value="TreeGrafter"/>
</dbReference>
<dbReference type="GO" id="GO:0006508">
    <property type="term" value="P:proteolysis"/>
    <property type="evidence" value="ECO:0007669"/>
    <property type="project" value="UniProtKB-KW"/>
</dbReference>
<dbReference type="AlphaFoldDB" id="J7S3A1"/>
<dbReference type="PROSITE" id="PS50235">
    <property type="entry name" value="USP_3"/>
    <property type="match status" value="1"/>
</dbReference>
<keyword evidence="5" id="KW-1185">Reference proteome</keyword>
<protein>
    <recommendedName>
        <fullName evidence="1">Ubiquitin carboxyl-terminal hydrolase</fullName>
        <ecNumber evidence="1">3.4.19.12</ecNumber>
    </recommendedName>
</protein>
<reference evidence="5" key="2">
    <citation type="submission" date="2012-08" db="EMBL/GenBank/DDBJ databases">
        <title>Genome sequence of Kazachstania naganishii.</title>
        <authorList>
            <person name="Gordon J.L."/>
            <person name="Armisen D."/>
            <person name="Proux-Wera E."/>
            <person name="OhEigeartaigh S.S."/>
            <person name="Byrne K.P."/>
            <person name="Wolfe K.H."/>
        </authorList>
    </citation>
    <scope>NUCLEOTIDE SEQUENCE [LARGE SCALE GENOMIC DNA]</scope>
    <source>
        <strain evidence="5">ATCC MYA-139 / BCRC 22969 / CBS 8797 / CCRC 22969 / KCTC 17520 / NBRC 10181 / NCYC 3082</strain>
    </source>
</reference>
<dbReference type="OrthoDB" id="2248014at2759"/>
<reference evidence="4 5" key="1">
    <citation type="journal article" date="2011" name="Proc. Natl. Acad. Sci. U.S.A.">
        <title>Evolutionary erosion of yeast sex chromosomes by mating-type switching accidents.</title>
        <authorList>
            <person name="Gordon J.L."/>
            <person name="Armisen D."/>
            <person name="Proux-Wera E."/>
            <person name="Oheigeartaigh S.S."/>
            <person name="Byrne K.P."/>
            <person name="Wolfe K.H."/>
        </authorList>
    </citation>
    <scope>NUCLEOTIDE SEQUENCE [LARGE SCALE GENOMIC DNA]</scope>
    <source>
        <strain evidence="5">ATCC MYA-139 / BCRC 22969 / CBS 8797 / CCRC 22969 / KCTC 17520 / NBRC 10181 / NCYC 3082</strain>
    </source>
</reference>
<dbReference type="CDD" id="cd02662">
    <property type="entry name" value="Peptidase_C19F"/>
    <property type="match status" value="1"/>
</dbReference>
<dbReference type="GO" id="GO:0004843">
    <property type="term" value="F:cysteine-type deubiquitinase activity"/>
    <property type="evidence" value="ECO:0007669"/>
    <property type="project" value="UniProtKB-UniRule"/>
</dbReference>
<dbReference type="EMBL" id="HE978314">
    <property type="protein sequence ID" value="CCK67886.1"/>
    <property type="molecule type" value="Genomic_DNA"/>
</dbReference>
<dbReference type="PROSITE" id="PS00972">
    <property type="entry name" value="USP_1"/>
    <property type="match status" value="1"/>
</dbReference>
<name>J7S3A1_HUIN7</name>
<dbReference type="HOGENOM" id="CLU_023181_0_0_1"/>
<feature type="transmembrane region" description="Helical" evidence="2">
    <location>
        <begin position="24"/>
        <end position="49"/>
    </location>
</feature>
<keyword evidence="1" id="KW-0833">Ubl conjugation pathway</keyword>
<accession>J7S3A1</accession>
<gene>
    <name evidence="4" type="primary">KNAG0A01970</name>
    <name evidence="4" type="ordered locus">KNAG_0A01970</name>
</gene>
<comment type="catalytic activity">
    <reaction evidence="1">
        <text>Thiol-dependent hydrolysis of ester, thioester, amide, peptide and isopeptide bonds formed by the C-terminal Gly of ubiquitin (a 76-residue protein attached to proteins as an intracellular targeting signal).</text>
        <dbReference type="EC" id="3.4.19.12"/>
    </reaction>
</comment>
<dbReference type="InterPro" id="IPR028889">
    <property type="entry name" value="USP"/>
</dbReference>
<dbReference type="InterPro" id="IPR050164">
    <property type="entry name" value="Peptidase_C19"/>
</dbReference>
<evidence type="ECO:0000256" key="1">
    <source>
        <dbReference type="RuleBase" id="RU366025"/>
    </source>
</evidence>
<dbReference type="eggNOG" id="ENOG502QSIQ">
    <property type="taxonomic scope" value="Eukaryota"/>
</dbReference>
<feature type="domain" description="USP" evidence="3">
    <location>
        <begin position="65"/>
        <end position="470"/>
    </location>
</feature>
<dbReference type="Gene3D" id="3.90.70.10">
    <property type="entry name" value="Cysteine proteinases"/>
    <property type="match status" value="1"/>
</dbReference>
<sequence length="471" mass="52861">MSFEMMSSVVRVLLGKTDSSANGFTYGLLFSIGVYVTAPTVLSLIGFGAKFTEDSDNKRMDKYTPGLSNPANECFINSSLQALSSLDYLTAYLHDALLLLSPEEEDVEKNEGTGVLLTRSLSDIVGQLQTVTCAPQTLSNKQFVRSLERIFRGRMSRTQNDAHEFTQLLVDTLESENVTVLAPLCDETALKFPFEGETTSFSVCLKCKQYSEVSAQKFLIHELVVPKKSDAHLEDILTDGDSELIEDYSCLYCQITAILTNESNTTKPPTGFEAEMVGSLQSLLPDLKINTALPDTLLDYVKSYRKGNCNTSILKTAIIRRTAISNAPSILSLHLSRSMFNGASFTRNPCRVEYPETLIVLQRDVENGTAERITYRLRSMIKHTGTHYSGHYQCYKHKPDLVKLMGTGVTVNRSPTVLARPPMIQERVKTPKSVRRWPYWFISDAVVRESNAGKMLRESKYVYMLFYERVL</sequence>
<dbReference type="GO" id="GO:0005829">
    <property type="term" value="C:cytosol"/>
    <property type="evidence" value="ECO:0007669"/>
    <property type="project" value="TreeGrafter"/>
</dbReference>
<dbReference type="GO" id="GO:0005741">
    <property type="term" value="C:mitochondrial outer membrane"/>
    <property type="evidence" value="ECO:0007669"/>
    <property type="project" value="EnsemblFungi"/>
</dbReference>
<dbReference type="GO" id="GO:0016579">
    <property type="term" value="P:protein deubiquitination"/>
    <property type="evidence" value="ECO:0007669"/>
    <property type="project" value="InterPro"/>
</dbReference>
<dbReference type="Pfam" id="PF00443">
    <property type="entry name" value="UCH"/>
    <property type="match status" value="1"/>
</dbReference>
<dbReference type="InterPro" id="IPR018200">
    <property type="entry name" value="USP_CS"/>
</dbReference>
<dbReference type="KEGG" id="kng:KNAG_0A01970"/>
<dbReference type="InterPro" id="IPR038765">
    <property type="entry name" value="Papain-like_cys_pep_sf"/>
</dbReference>
<evidence type="ECO:0000313" key="4">
    <source>
        <dbReference type="EMBL" id="CCK67886.1"/>
    </source>
</evidence>
<dbReference type="SUPFAM" id="SSF54001">
    <property type="entry name" value="Cysteine proteinases"/>
    <property type="match status" value="1"/>
</dbReference>